<keyword evidence="5 6" id="KW-0482">Metalloprotease</keyword>
<evidence type="ECO:0000256" key="1">
    <source>
        <dbReference type="ARBA" id="ARBA00022670"/>
    </source>
</evidence>
<accession>A0A918P042</accession>
<name>A0A918P042_9NEIS</name>
<dbReference type="Proteomes" id="UP000645257">
    <property type="component" value="Unassembled WGS sequence"/>
</dbReference>
<feature type="domain" description="Peptidase M12A" evidence="9">
    <location>
        <begin position="88"/>
        <end position="198"/>
    </location>
</feature>
<proteinExistence type="predicted"/>
<dbReference type="PRINTS" id="PR00480">
    <property type="entry name" value="ASTACIN"/>
</dbReference>
<evidence type="ECO:0000256" key="5">
    <source>
        <dbReference type="ARBA" id="ARBA00023049"/>
    </source>
</evidence>
<dbReference type="RefSeq" id="WP_189531503.1">
    <property type="nucleotide sequence ID" value="NZ_BMYX01000003.1"/>
</dbReference>
<evidence type="ECO:0000313" key="11">
    <source>
        <dbReference type="Proteomes" id="UP000645257"/>
    </source>
</evidence>
<keyword evidence="4 6" id="KW-0862">Zinc</keyword>
<reference evidence="10" key="1">
    <citation type="journal article" date="2014" name="Int. J. Syst. Evol. Microbiol.">
        <title>Complete genome sequence of Corynebacterium casei LMG S-19264T (=DSM 44701T), isolated from a smear-ripened cheese.</title>
        <authorList>
            <consortium name="US DOE Joint Genome Institute (JGI-PGF)"/>
            <person name="Walter F."/>
            <person name="Albersmeier A."/>
            <person name="Kalinowski J."/>
            <person name="Ruckert C."/>
        </authorList>
    </citation>
    <scope>NUCLEOTIDE SEQUENCE</scope>
    <source>
        <strain evidence="10">KCTC 32182</strain>
    </source>
</reference>
<dbReference type="Gene3D" id="2.80.10.50">
    <property type="match status" value="2"/>
</dbReference>
<dbReference type="InterPro" id="IPR001506">
    <property type="entry name" value="Peptidase_M12A"/>
</dbReference>
<reference evidence="10" key="2">
    <citation type="submission" date="2020-09" db="EMBL/GenBank/DDBJ databases">
        <authorList>
            <person name="Sun Q."/>
            <person name="Kim S."/>
        </authorList>
    </citation>
    <scope>NUCLEOTIDE SEQUENCE</scope>
    <source>
        <strain evidence="10">KCTC 32182</strain>
    </source>
</reference>
<evidence type="ECO:0000256" key="2">
    <source>
        <dbReference type="ARBA" id="ARBA00022723"/>
    </source>
</evidence>
<feature type="region of interest" description="Disordered" evidence="7">
    <location>
        <begin position="240"/>
        <end position="262"/>
    </location>
</feature>
<gene>
    <name evidence="10" type="ORF">GCM10011289_08320</name>
</gene>
<feature type="active site" evidence="6">
    <location>
        <position position="185"/>
    </location>
</feature>
<comment type="cofactor">
    <cofactor evidence="6">
        <name>Zn(2+)</name>
        <dbReference type="ChEBI" id="CHEBI:29105"/>
    </cofactor>
    <text evidence="6">Binds 1 zinc ion per subunit.</text>
</comment>
<feature type="signal peptide" evidence="8">
    <location>
        <begin position="1"/>
        <end position="26"/>
    </location>
</feature>
<dbReference type="SUPFAM" id="SSF55486">
    <property type="entry name" value="Metalloproteases ('zincins'), catalytic domain"/>
    <property type="match status" value="1"/>
</dbReference>
<dbReference type="SUPFAM" id="SSF50370">
    <property type="entry name" value="Ricin B-like lectins"/>
    <property type="match status" value="2"/>
</dbReference>
<feature type="chain" id="PRO_5037159647" description="Peptidase M12A domain-containing protein" evidence="8">
    <location>
        <begin position="27"/>
        <end position="547"/>
    </location>
</feature>
<dbReference type="PANTHER" id="PTHR10127">
    <property type="entry name" value="DISCOIDIN, CUB, EGF, LAMININ , AND ZINC METALLOPROTEASE DOMAIN CONTAINING"/>
    <property type="match status" value="1"/>
</dbReference>
<dbReference type="Pfam" id="PF00652">
    <property type="entry name" value="Ricin_B_lectin"/>
    <property type="match status" value="1"/>
</dbReference>
<dbReference type="Pfam" id="PF01400">
    <property type="entry name" value="Astacin"/>
    <property type="match status" value="1"/>
</dbReference>
<evidence type="ECO:0000256" key="4">
    <source>
        <dbReference type="ARBA" id="ARBA00022833"/>
    </source>
</evidence>
<comment type="caution">
    <text evidence="10">The sequence shown here is derived from an EMBL/GenBank/DDBJ whole genome shotgun (WGS) entry which is preliminary data.</text>
</comment>
<evidence type="ECO:0000256" key="8">
    <source>
        <dbReference type="SAM" id="SignalP"/>
    </source>
</evidence>
<dbReference type="InterPro" id="IPR024079">
    <property type="entry name" value="MetalloPept_cat_dom_sf"/>
</dbReference>
<dbReference type="EMBL" id="BMYX01000003">
    <property type="protein sequence ID" value="GGY08050.1"/>
    <property type="molecule type" value="Genomic_DNA"/>
</dbReference>
<dbReference type="PANTHER" id="PTHR10127:SF780">
    <property type="entry name" value="METALLOENDOPEPTIDASE"/>
    <property type="match status" value="1"/>
</dbReference>
<dbReference type="SMART" id="SM00235">
    <property type="entry name" value="ZnMc"/>
    <property type="match status" value="1"/>
</dbReference>
<organism evidence="10 11">
    <name type="scientific">Paludibacterium paludis</name>
    <dbReference type="NCBI Taxonomy" id="1225769"/>
    <lineage>
        <taxon>Bacteria</taxon>
        <taxon>Pseudomonadati</taxon>
        <taxon>Pseudomonadota</taxon>
        <taxon>Betaproteobacteria</taxon>
        <taxon>Neisseriales</taxon>
        <taxon>Chromobacteriaceae</taxon>
        <taxon>Paludibacterium</taxon>
    </lineage>
</organism>
<dbReference type="SMART" id="SM00458">
    <property type="entry name" value="RICIN"/>
    <property type="match status" value="2"/>
</dbReference>
<evidence type="ECO:0000256" key="7">
    <source>
        <dbReference type="SAM" id="MobiDB-lite"/>
    </source>
</evidence>
<comment type="caution">
    <text evidence="6">Lacks conserved residue(s) required for the propagation of feature annotation.</text>
</comment>
<evidence type="ECO:0000256" key="3">
    <source>
        <dbReference type="ARBA" id="ARBA00022801"/>
    </source>
</evidence>
<keyword evidence="11" id="KW-1185">Reference proteome</keyword>
<feature type="binding site" evidence="6">
    <location>
        <position position="184"/>
    </location>
    <ligand>
        <name>Zn(2+)</name>
        <dbReference type="ChEBI" id="CHEBI:29105"/>
        <note>catalytic</note>
    </ligand>
</feature>
<sequence>MTHTSSRPRRPCWPLASLLLLCHAHADTGDTHTGYEQQSGREIHYRALPDGSAVAFGDILIGDHERILREGIAPIGIAPDSTSRRKKRTVWSGATPWPNNTIHYEFDASADPKTRSAILGAMRQFEQRTTLRFVEDAAQPYRVRIGTKPHAKGMCGIANIGRLPKEMQPQSLRLFCPDVGTALHELMHTAGFFHESLRKPDAPGVQPADPDSIMGKGHHALSPGDIAGIRSLYPPVPVPDKPDTSTPRTPIFPIEDSAKPADRQKARLLRSAHGTDACLAALDDRDSWFWRNKERTVGTRKCDGKDPAQRWTLQADGRLTNDAYPSRCLGKASWNTVLARHESGHAALMSCARGPEQRWHFAGSQLQNRGAPTLRLIVDQGAVLVDAPPADALDRAVWSWAWPDRTAPEPRYRQLQADDGLCLAALDKRSSWYWRHGERTVVPQPCDSKNNAQRWALLGDGRLKNAAWPALCLGKASWERQLADNETGYAALQACGDAPSLRWRFAGTRLKNLGAPGLVLANRNGAALVEAESTALATTGKAGWHWR</sequence>
<keyword evidence="1 6" id="KW-0645">Protease</keyword>
<dbReference type="GO" id="GO:0008270">
    <property type="term" value="F:zinc ion binding"/>
    <property type="evidence" value="ECO:0007669"/>
    <property type="project" value="UniProtKB-UniRule"/>
</dbReference>
<feature type="binding site" evidence="6">
    <location>
        <position position="194"/>
    </location>
    <ligand>
        <name>Zn(2+)</name>
        <dbReference type="ChEBI" id="CHEBI:29105"/>
        <note>catalytic</note>
    </ligand>
</feature>
<protein>
    <recommendedName>
        <fullName evidence="9">Peptidase M12A domain-containing protein</fullName>
    </recommendedName>
</protein>
<feature type="binding site" evidence="6">
    <location>
        <position position="188"/>
    </location>
    <ligand>
        <name>Zn(2+)</name>
        <dbReference type="ChEBI" id="CHEBI:29105"/>
        <note>catalytic</note>
    </ligand>
</feature>
<keyword evidence="8" id="KW-0732">Signal</keyword>
<dbReference type="AlphaFoldDB" id="A0A918P042"/>
<keyword evidence="3 6" id="KW-0378">Hydrolase</keyword>
<keyword evidence="2 6" id="KW-0479">Metal-binding</keyword>
<dbReference type="InterPro" id="IPR035992">
    <property type="entry name" value="Ricin_B-like_lectins"/>
</dbReference>
<dbReference type="PROSITE" id="PS50231">
    <property type="entry name" value="RICIN_B_LECTIN"/>
    <property type="match status" value="2"/>
</dbReference>
<evidence type="ECO:0000259" key="9">
    <source>
        <dbReference type="PROSITE" id="PS51864"/>
    </source>
</evidence>
<evidence type="ECO:0000256" key="6">
    <source>
        <dbReference type="PROSITE-ProRule" id="PRU01211"/>
    </source>
</evidence>
<dbReference type="Gene3D" id="3.40.390.10">
    <property type="entry name" value="Collagenase (Catalytic Domain)"/>
    <property type="match status" value="1"/>
</dbReference>
<dbReference type="PROSITE" id="PS51864">
    <property type="entry name" value="ASTACIN"/>
    <property type="match status" value="1"/>
</dbReference>
<evidence type="ECO:0000313" key="10">
    <source>
        <dbReference type="EMBL" id="GGY08050.1"/>
    </source>
</evidence>
<dbReference type="InterPro" id="IPR006026">
    <property type="entry name" value="Peptidase_Metallo"/>
</dbReference>
<dbReference type="GO" id="GO:0004222">
    <property type="term" value="F:metalloendopeptidase activity"/>
    <property type="evidence" value="ECO:0007669"/>
    <property type="project" value="UniProtKB-UniRule"/>
</dbReference>
<dbReference type="GO" id="GO:0006508">
    <property type="term" value="P:proteolysis"/>
    <property type="evidence" value="ECO:0007669"/>
    <property type="project" value="UniProtKB-KW"/>
</dbReference>
<dbReference type="InterPro" id="IPR000772">
    <property type="entry name" value="Ricin_B_lectin"/>
</dbReference>